<dbReference type="InterPro" id="IPR047610">
    <property type="entry name" value="ImuA_translesion"/>
</dbReference>
<dbReference type="InterPro" id="IPR017166">
    <property type="entry name" value="UCP037290"/>
</dbReference>
<dbReference type="PANTHER" id="PTHR35369:SF3">
    <property type="entry name" value="TRANSLESION DNA SYNTHESIS-ASSOCIATED PROTEIN IMUA"/>
    <property type="match status" value="1"/>
</dbReference>
<dbReference type="GO" id="GO:0006281">
    <property type="term" value="P:DNA repair"/>
    <property type="evidence" value="ECO:0007669"/>
    <property type="project" value="TreeGrafter"/>
</dbReference>
<keyword evidence="3" id="KW-1185">Reference proteome</keyword>
<keyword evidence="2" id="KW-0131">Cell cycle</keyword>
<dbReference type="Pfam" id="PF03846">
    <property type="entry name" value="SulA"/>
    <property type="match status" value="1"/>
</dbReference>
<dbReference type="PIRSF" id="PIRSF037290">
    <property type="entry name" value="UCP037290"/>
    <property type="match status" value="1"/>
</dbReference>
<reference evidence="3" key="1">
    <citation type="submission" date="2017-01" db="EMBL/GenBank/DDBJ databases">
        <authorList>
            <person name="Varghese N."/>
            <person name="Submissions S."/>
        </authorList>
    </citation>
    <scope>NUCLEOTIDE SEQUENCE [LARGE SCALE GENOMIC DNA]</scope>
    <source>
        <strain evidence="3">ATCC 51758</strain>
    </source>
</reference>
<dbReference type="Gene3D" id="3.40.50.300">
    <property type="entry name" value="P-loop containing nucleotide triphosphate hydrolases"/>
    <property type="match status" value="1"/>
</dbReference>
<evidence type="ECO:0000256" key="1">
    <source>
        <dbReference type="ARBA" id="ARBA00022763"/>
    </source>
</evidence>
<gene>
    <name evidence="2" type="ORF">SAMN05421829_10960</name>
</gene>
<organism evidence="2 3">
    <name type="scientific">Aromatoleum tolulyticum</name>
    <dbReference type="NCBI Taxonomy" id="34027"/>
    <lineage>
        <taxon>Bacteria</taxon>
        <taxon>Pseudomonadati</taxon>
        <taxon>Pseudomonadota</taxon>
        <taxon>Betaproteobacteria</taxon>
        <taxon>Rhodocyclales</taxon>
        <taxon>Rhodocyclaceae</taxon>
        <taxon>Aromatoleum</taxon>
    </lineage>
</organism>
<evidence type="ECO:0000313" key="2">
    <source>
        <dbReference type="EMBL" id="SIR04033.1"/>
    </source>
</evidence>
<dbReference type="SUPFAM" id="SSF52540">
    <property type="entry name" value="P-loop containing nucleoside triphosphate hydrolases"/>
    <property type="match status" value="1"/>
</dbReference>
<dbReference type="InterPro" id="IPR004596">
    <property type="entry name" value="Cell_div_suppressor_SulA"/>
</dbReference>
<dbReference type="PANTHER" id="PTHR35369">
    <property type="entry name" value="BLR3025 PROTEIN-RELATED"/>
    <property type="match status" value="1"/>
</dbReference>
<keyword evidence="2" id="KW-0132">Cell division</keyword>
<proteinExistence type="predicted"/>
<protein>
    <submittedName>
        <fullName evidence="2">SOS cell division inhibitor SulA</fullName>
    </submittedName>
</protein>
<dbReference type="OrthoDB" id="9811176at2"/>
<dbReference type="InterPro" id="IPR027417">
    <property type="entry name" value="P-loop_NTPase"/>
</dbReference>
<sequence length="240" mass="25042">MSALAQTALAALPPGLVWQADRLAQSTEAGIATGFAALDAQLPGGGWPRNALIELLSDSPGIGEIGLLLPVLHALPADRWIVWAAPPHLPYAPALAAAGVPLERLLLLQPDGHAETLWAVRQALASGGSSAVLAWLARADTAALRRLQLAAESSATPLFLFRPASAARQPSPAVLRLRLAARDGELAVDILKRRGPGLAVPLRLSLPQRPGLRRAPALNDALVRPDPVRPAAAGIHARRG</sequence>
<dbReference type="STRING" id="34027.SAMN05421829_10960"/>
<dbReference type="NCBIfam" id="NF033429">
    <property type="entry name" value="ImuA_translesion"/>
    <property type="match status" value="1"/>
</dbReference>
<name>A0A1N6XNW9_9RHOO</name>
<dbReference type="GO" id="GO:0051301">
    <property type="term" value="P:cell division"/>
    <property type="evidence" value="ECO:0007669"/>
    <property type="project" value="UniProtKB-KW"/>
</dbReference>
<evidence type="ECO:0000313" key="3">
    <source>
        <dbReference type="Proteomes" id="UP000186819"/>
    </source>
</evidence>
<dbReference type="Proteomes" id="UP000186819">
    <property type="component" value="Unassembled WGS sequence"/>
</dbReference>
<dbReference type="RefSeq" id="WP_076602944.1">
    <property type="nucleotide sequence ID" value="NZ_FTMD01000009.1"/>
</dbReference>
<accession>A0A1N6XNW9</accession>
<dbReference type="InterPro" id="IPR050356">
    <property type="entry name" value="SulA_CellDiv_inhibitor"/>
</dbReference>
<keyword evidence="1" id="KW-0227">DNA damage</keyword>
<dbReference type="GO" id="GO:0051782">
    <property type="term" value="P:negative regulation of cell division"/>
    <property type="evidence" value="ECO:0007669"/>
    <property type="project" value="InterPro"/>
</dbReference>
<dbReference type="GO" id="GO:0009432">
    <property type="term" value="P:SOS response"/>
    <property type="evidence" value="ECO:0007669"/>
    <property type="project" value="InterPro"/>
</dbReference>
<dbReference type="AlphaFoldDB" id="A0A1N6XNW9"/>
<dbReference type="EMBL" id="FTMD01000009">
    <property type="protein sequence ID" value="SIR04033.1"/>
    <property type="molecule type" value="Genomic_DNA"/>
</dbReference>